<evidence type="ECO:0000256" key="1">
    <source>
        <dbReference type="ARBA" id="ARBA00001933"/>
    </source>
</evidence>
<dbReference type="PIRSF" id="PIRSF000525">
    <property type="entry name" value="SerC"/>
    <property type="match status" value="1"/>
</dbReference>
<keyword evidence="6" id="KW-0028">Amino-acid biosynthesis</keyword>
<evidence type="ECO:0000259" key="13">
    <source>
        <dbReference type="Pfam" id="PF00266"/>
    </source>
</evidence>
<evidence type="ECO:0000256" key="2">
    <source>
        <dbReference type="ARBA" id="ARBA00005099"/>
    </source>
</evidence>
<comment type="pathway">
    <text evidence="2">Amino-acid biosynthesis; L-serine biosynthesis; L-serine from 3-phospho-D-glycerate: step 2/3.</text>
</comment>
<dbReference type="Gene3D" id="3.90.1150.10">
    <property type="entry name" value="Aspartate Aminotransferase, domain 1"/>
    <property type="match status" value="1"/>
</dbReference>
<comment type="cofactor">
    <cofactor evidence="1 12">
        <name>pyridoxal 5'-phosphate</name>
        <dbReference type="ChEBI" id="CHEBI:597326"/>
    </cofactor>
</comment>
<dbReference type="EC" id="2.6.1.52" evidence="4"/>
<dbReference type="InterPro" id="IPR015424">
    <property type="entry name" value="PyrdxlP-dep_Trfase"/>
</dbReference>
<comment type="catalytic activity">
    <reaction evidence="10">
        <text>4-(phosphooxy)-L-threonine + 2-oxoglutarate = (R)-3-hydroxy-2-oxo-4-phosphooxybutanoate + L-glutamate</text>
        <dbReference type="Rhea" id="RHEA:16573"/>
        <dbReference type="ChEBI" id="CHEBI:16810"/>
        <dbReference type="ChEBI" id="CHEBI:29985"/>
        <dbReference type="ChEBI" id="CHEBI:58452"/>
        <dbReference type="ChEBI" id="CHEBI:58538"/>
        <dbReference type="EC" id="2.6.1.52"/>
    </reaction>
</comment>
<evidence type="ECO:0000313" key="15">
    <source>
        <dbReference type="EMBL" id="CAF3508946.1"/>
    </source>
</evidence>
<dbReference type="SUPFAM" id="SSF53383">
    <property type="entry name" value="PLP-dependent transferases"/>
    <property type="match status" value="1"/>
</dbReference>
<proteinExistence type="inferred from homology"/>
<evidence type="ECO:0000256" key="9">
    <source>
        <dbReference type="ARBA" id="ARBA00023299"/>
    </source>
</evidence>
<comment type="caution">
    <text evidence="14">The sequence shown here is derived from an EMBL/GenBank/DDBJ whole genome shotgun (WGS) entry which is preliminary data.</text>
</comment>
<dbReference type="PANTHER" id="PTHR43247:SF1">
    <property type="entry name" value="PHOSPHOSERINE AMINOTRANSFERASE"/>
    <property type="match status" value="1"/>
</dbReference>
<dbReference type="InterPro" id="IPR015422">
    <property type="entry name" value="PyrdxlP-dep_Trfase_small"/>
</dbReference>
<evidence type="ECO:0000313" key="14">
    <source>
        <dbReference type="EMBL" id="CAF1405615.1"/>
    </source>
</evidence>
<evidence type="ECO:0000256" key="10">
    <source>
        <dbReference type="ARBA" id="ARBA00047630"/>
    </source>
</evidence>
<sequence length="381" mass="43015">MTNDALKTEHNTGRIINFGAGPAQYPLEVIEELQAEFSNCCGTRRTIKELSHRSTTFAKIIQEAEQNIRDILSIPDTYAVLFLHGGATNQFSAIPFNFLKLKPSQTADYLVTGYWSERAAKAAEKIGKINMVIPNQDKYIDVPAENTWNLTENASYFYYCSNETIHGIEFDHIPTIVPQDTPIICDMSSNFLTRSFDVTKFGAIFASAQKNFGESGLALVIVRKDLIEKSNNESIDDTRSYKAQMDNGSMLNTPPISPIYDANKIFNWIKRQGGLKAMDQLSEKKSGLVYEVIDQSNGFYVNMINKKYRSRVNIPFRIVTNGTPNEKLEELFLDEALESDMDELKGHRTVGGIRVSLYNGITLQETTKLADFMRTFQKNNS</sequence>
<dbReference type="GO" id="GO:0006564">
    <property type="term" value="P:L-serine biosynthetic process"/>
    <property type="evidence" value="ECO:0007669"/>
    <property type="project" value="UniProtKB-KW"/>
</dbReference>
<dbReference type="UniPathway" id="UPA00244">
    <property type="reaction ID" value="UER00311"/>
</dbReference>
<dbReference type="EMBL" id="CAJOAY010000050">
    <property type="protein sequence ID" value="CAF3508946.1"/>
    <property type="molecule type" value="Genomic_DNA"/>
</dbReference>
<keyword evidence="8" id="KW-0663">Pyridoxal phosphate</keyword>
<comment type="catalytic activity">
    <reaction evidence="11">
        <text>O-phospho-L-serine + 2-oxoglutarate = 3-phosphooxypyruvate + L-glutamate</text>
        <dbReference type="Rhea" id="RHEA:14329"/>
        <dbReference type="ChEBI" id="CHEBI:16810"/>
        <dbReference type="ChEBI" id="CHEBI:18110"/>
        <dbReference type="ChEBI" id="CHEBI:29985"/>
        <dbReference type="ChEBI" id="CHEBI:57524"/>
        <dbReference type="EC" id="2.6.1.52"/>
    </reaction>
</comment>
<evidence type="ECO:0000313" key="16">
    <source>
        <dbReference type="Proteomes" id="UP000663891"/>
    </source>
</evidence>
<dbReference type="HAMAP" id="MF_00160">
    <property type="entry name" value="SerC_aminotrans_5"/>
    <property type="match status" value="1"/>
</dbReference>
<gene>
    <name evidence="15" type="ORF">OKA104_LOCUS1930</name>
    <name evidence="14" type="ORF">VCS650_LOCUS36770</name>
</gene>
<dbReference type="NCBIfam" id="NF003764">
    <property type="entry name" value="PRK05355.1"/>
    <property type="match status" value="1"/>
</dbReference>
<dbReference type="InterPro" id="IPR000192">
    <property type="entry name" value="Aminotrans_V_dom"/>
</dbReference>
<keyword evidence="7" id="KW-0808">Transferase</keyword>
<comment type="similarity">
    <text evidence="3">Belongs to the class-V pyridoxal-phosphate-dependent aminotransferase family. SerC subfamily.</text>
</comment>
<evidence type="ECO:0000256" key="4">
    <source>
        <dbReference type="ARBA" id="ARBA00013030"/>
    </source>
</evidence>
<dbReference type="GO" id="GO:0004648">
    <property type="term" value="F:O-phospho-L-serine:2-oxoglutarate aminotransferase activity"/>
    <property type="evidence" value="ECO:0007669"/>
    <property type="project" value="UniProtKB-EC"/>
</dbReference>
<dbReference type="GO" id="GO:0005737">
    <property type="term" value="C:cytoplasm"/>
    <property type="evidence" value="ECO:0007669"/>
    <property type="project" value="TreeGrafter"/>
</dbReference>
<evidence type="ECO:0000256" key="3">
    <source>
        <dbReference type="ARBA" id="ARBA00006904"/>
    </source>
</evidence>
<evidence type="ECO:0000256" key="5">
    <source>
        <dbReference type="ARBA" id="ARBA00022576"/>
    </source>
</evidence>
<evidence type="ECO:0000256" key="11">
    <source>
        <dbReference type="ARBA" id="ARBA00049007"/>
    </source>
</evidence>
<keyword evidence="9" id="KW-0718">Serine biosynthesis</keyword>
<dbReference type="EMBL" id="CAJNON010000931">
    <property type="protein sequence ID" value="CAF1405615.1"/>
    <property type="molecule type" value="Genomic_DNA"/>
</dbReference>
<dbReference type="GO" id="GO:0030170">
    <property type="term" value="F:pyridoxal phosphate binding"/>
    <property type="evidence" value="ECO:0007669"/>
    <property type="project" value="TreeGrafter"/>
</dbReference>
<protein>
    <recommendedName>
        <fullName evidence="4">phosphoserine transaminase</fullName>
        <ecNumber evidence="4">2.6.1.52</ecNumber>
    </recommendedName>
</protein>
<dbReference type="AlphaFoldDB" id="A0A815LDK2"/>
<organism evidence="14 16">
    <name type="scientific">Adineta steineri</name>
    <dbReference type="NCBI Taxonomy" id="433720"/>
    <lineage>
        <taxon>Eukaryota</taxon>
        <taxon>Metazoa</taxon>
        <taxon>Spiralia</taxon>
        <taxon>Gnathifera</taxon>
        <taxon>Rotifera</taxon>
        <taxon>Eurotatoria</taxon>
        <taxon>Bdelloidea</taxon>
        <taxon>Adinetida</taxon>
        <taxon>Adinetidae</taxon>
        <taxon>Adineta</taxon>
    </lineage>
</organism>
<evidence type="ECO:0000256" key="12">
    <source>
        <dbReference type="RuleBase" id="RU004504"/>
    </source>
</evidence>
<name>A0A815LDK2_9BILA</name>
<keyword evidence="5" id="KW-0032">Aminotransferase</keyword>
<accession>A0A815LDK2</accession>
<dbReference type="FunFam" id="3.90.1150.10:FF:000006">
    <property type="entry name" value="Phosphoserine aminotransferase"/>
    <property type="match status" value="1"/>
</dbReference>
<dbReference type="InterPro" id="IPR022278">
    <property type="entry name" value="Pser_aminoTfrase"/>
</dbReference>
<dbReference type="Gene3D" id="3.40.640.10">
    <property type="entry name" value="Type I PLP-dependent aspartate aminotransferase-like (Major domain)"/>
    <property type="match status" value="1"/>
</dbReference>
<dbReference type="Proteomes" id="UP000663891">
    <property type="component" value="Unassembled WGS sequence"/>
</dbReference>
<dbReference type="PROSITE" id="PS00595">
    <property type="entry name" value="AA_TRANSFER_CLASS_5"/>
    <property type="match status" value="1"/>
</dbReference>
<dbReference type="Proteomes" id="UP000663881">
    <property type="component" value="Unassembled WGS sequence"/>
</dbReference>
<evidence type="ECO:0000256" key="7">
    <source>
        <dbReference type="ARBA" id="ARBA00022679"/>
    </source>
</evidence>
<dbReference type="FunFam" id="3.40.640.10:FF:000010">
    <property type="entry name" value="Phosphoserine aminotransferase"/>
    <property type="match status" value="1"/>
</dbReference>
<evidence type="ECO:0000256" key="6">
    <source>
        <dbReference type="ARBA" id="ARBA00022605"/>
    </source>
</evidence>
<evidence type="ECO:0000256" key="8">
    <source>
        <dbReference type="ARBA" id="ARBA00022898"/>
    </source>
</evidence>
<reference evidence="14" key="1">
    <citation type="submission" date="2021-02" db="EMBL/GenBank/DDBJ databases">
        <authorList>
            <person name="Nowell W R."/>
        </authorList>
    </citation>
    <scope>NUCLEOTIDE SEQUENCE</scope>
</reference>
<dbReference type="Pfam" id="PF00266">
    <property type="entry name" value="Aminotran_5"/>
    <property type="match status" value="1"/>
</dbReference>
<dbReference type="InterPro" id="IPR015421">
    <property type="entry name" value="PyrdxlP-dep_Trfase_major"/>
</dbReference>
<dbReference type="UniPathway" id="UPA00135">
    <property type="reaction ID" value="UER00197"/>
</dbReference>
<feature type="domain" description="Aminotransferase class V" evidence="13">
    <location>
        <begin position="16"/>
        <end position="365"/>
    </location>
</feature>
<dbReference type="OrthoDB" id="1703350at2759"/>
<dbReference type="PANTHER" id="PTHR43247">
    <property type="entry name" value="PHOSPHOSERINE AMINOTRANSFERASE"/>
    <property type="match status" value="1"/>
</dbReference>
<dbReference type="InterPro" id="IPR020578">
    <property type="entry name" value="Aminotrans_V_PyrdxlP_BS"/>
</dbReference>